<dbReference type="EMBL" id="JANIIK010000116">
    <property type="protein sequence ID" value="KAJ3588217.1"/>
    <property type="molecule type" value="Genomic_DNA"/>
</dbReference>
<proteinExistence type="predicted"/>
<keyword evidence="3" id="KW-1185">Reference proteome</keyword>
<comment type="caution">
    <text evidence="2">The sequence shown here is derived from an EMBL/GenBank/DDBJ whole genome shotgun (WGS) entry which is preliminary data.</text>
</comment>
<reference evidence="2" key="1">
    <citation type="submission" date="2022-07" db="EMBL/GenBank/DDBJ databases">
        <title>Chromosome-level genome of Muraenolepis orangiensis.</title>
        <authorList>
            <person name="Kim J."/>
        </authorList>
    </citation>
    <scope>NUCLEOTIDE SEQUENCE</scope>
    <source>
        <strain evidence="2">KU_S4_2022</strain>
        <tissue evidence="2">Muscle</tissue>
    </source>
</reference>
<evidence type="ECO:0000256" key="1">
    <source>
        <dbReference type="SAM" id="MobiDB-lite"/>
    </source>
</evidence>
<sequence>MGVICSLFLRNSIRPTAPPPWPTLEMCLPRRLLKSFVRGPGASFSTSGRQLCCSSAPGGRFASGSPCPALRRHGPAGPPPSSSSSSSTSPSPGAPPPGRFLLTRVQKVADEAWDVALEALKYLPPRRPVPRPEQGLRGGTVGERTWGCECRSHPDARRIYTLPHGSGGTASVRTTPLSSRIPVPTRLLPQGEAVVPGHHRPRRVPSFASALPAFTSTSPRMPSLAAADRARRFSSSPSARHLSGVEQGRHLEQGAGPQDGGLGVKAAHSWGLAETSLQWRGGEV</sequence>
<gene>
    <name evidence="2" type="ORF">NHX12_011811</name>
</gene>
<protein>
    <submittedName>
        <fullName evidence="2">Uncharacterized protein</fullName>
    </submittedName>
</protein>
<feature type="region of interest" description="Disordered" evidence="1">
    <location>
        <begin position="64"/>
        <end position="100"/>
    </location>
</feature>
<accession>A0A9Q0DH64</accession>
<evidence type="ECO:0000313" key="2">
    <source>
        <dbReference type="EMBL" id="KAJ3588217.1"/>
    </source>
</evidence>
<organism evidence="2 3">
    <name type="scientific">Muraenolepis orangiensis</name>
    <name type="common">Patagonian moray cod</name>
    <dbReference type="NCBI Taxonomy" id="630683"/>
    <lineage>
        <taxon>Eukaryota</taxon>
        <taxon>Metazoa</taxon>
        <taxon>Chordata</taxon>
        <taxon>Craniata</taxon>
        <taxon>Vertebrata</taxon>
        <taxon>Euteleostomi</taxon>
        <taxon>Actinopterygii</taxon>
        <taxon>Neopterygii</taxon>
        <taxon>Teleostei</taxon>
        <taxon>Neoteleostei</taxon>
        <taxon>Acanthomorphata</taxon>
        <taxon>Zeiogadaria</taxon>
        <taxon>Gadariae</taxon>
        <taxon>Gadiformes</taxon>
        <taxon>Muraenolepidoidei</taxon>
        <taxon>Muraenolepididae</taxon>
        <taxon>Muraenolepis</taxon>
    </lineage>
</organism>
<feature type="compositionally biased region" description="Low complexity" evidence="1">
    <location>
        <begin position="82"/>
        <end position="91"/>
    </location>
</feature>
<evidence type="ECO:0000313" key="3">
    <source>
        <dbReference type="Proteomes" id="UP001148018"/>
    </source>
</evidence>
<dbReference type="Proteomes" id="UP001148018">
    <property type="component" value="Unassembled WGS sequence"/>
</dbReference>
<dbReference type="AlphaFoldDB" id="A0A9Q0DH64"/>
<name>A0A9Q0DH64_9TELE</name>